<evidence type="ECO:0000256" key="1">
    <source>
        <dbReference type="ARBA" id="ARBA00005986"/>
    </source>
</evidence>
<dbReference type="InterPro" id="IPR009799">
    <property type="entry name" value="EthD_dom"/>
</dbReference>
<accession>A0A6A6IU93</accession>
<dbReference type="AlphaFoldDB" id="A0A6A6IU93"/>
<dbReference type="RefSeq" id="XP_033688691.1">
    <property type="nucleotide sequence ID" value="XM_033828224.1"/>
</dbReference>
<dbReference type="SUPFAM" id="SSF54909">
    <property type="entry name" value="Dimeric alpha+beta barrel"/>
    <property type="match status" value="1"/>
</dbReference>
<sequence>MPFTFLLFITRKPTLTPTEFKTHWDAAHVALLQSTAGPYFPLTHTRRYIARPAAEATTGSWPASVLVGTQEDFAYDWIAELVFEDEAAFQEFMGAVSEPEAARRIAEDEERFIVREKMRAVVLGETSVTSRE</sequence>
<reference evidence="3" key="1">
    <citation type="journal article" date="2020" name="Stud. Mycol.">
        <title>101 Dothideomycetes genomes: a test case for predicting lifestyles and emergence of pathogens.</title>
        <authorList>
            <person name="Haridas S."/>
            <person name="Albert R."/>
            <person name="Binder M."/>
            <person name="Bloem J."/>
            <person name="Labutti K."/>
            <person name="Salamov A."/>
            <person name="Andreopoulos B."/>
            <person name="Baker S."/>
            <person name="Barry K."/>
            <person name="Bills G."/>
            <person name="Bluhm B."/>
            <person name="Cannon C."/>
            <person name="Castanera R."/>
            <person name="Culley D."/>
            <person name="Daum C."/>
            <person name="Ezra D."/>
            <person name="Gonzalez J."/>
            <person name="Henrissat B."/>
            <person name="Kuo A."/>
            <person name="Liang C."/>
            <person name="Lipzen A."/>
            <person name="Lutzoni F."/>
            <person name="Magnuson J."/>
            <person name="Mondo S."/>
            <person name="Nolan M."/>
            <person name="Ohm R."/>
            <person name="Pangilinan J."/>
            <person name="Park H.-J."/>
            <person name="Ramirez L."/>
            <person name="Alfaro M."/>
            <person name="Sun H."/>
            <person name="Tritt A."/>
            <person name="Yoshinaga Y."/>
            <person name="Zwiers L.-H."/>
            <person name="Turgeon B."/>
            <person name="Goodwin S."/>
            <person name="Spatafora J."/>
            <person name="Crous P."/>
            <person name="Grigoriev I."/>
        </authorList>
    </citation>
    <scope>NUCLEOTIDE SEQUENCE</scope>
    <source>
        <strain evidence="3">CBS 122368</strain>
    </source>
</reference>
<evidence type="ECO:0000313" key="4">
    <source>
        <dbReference type="Proteomes" id="UP000800094"/>
    </source>
</evidence>
<dbReference type="GO" id="GO:0016491">
    <property type="term" value="F:oxidoreductase activity"/>
    <property type="evidence" value="ECO:0007669"/>
    <property type="project" value="InterPro"/>
</dbReference>
<evidence type="ECO:0000259" key="2">
    <source>
        <dbReference type="Pfam" id="PF07110"/>
    </source>
</evidence>
<dbReference type="GeneID" id="54581554"/>
<gene>
    <name evidence="3" type="ORF">BU26DRAFT_516008</name>
</gene>
<dbReference type="EMBL" id="ML987191">
    <property type="protein sequence ID" value="KAF2253687.1"/>
    <property type="molecule type" value="Genomic_DNA"/>
</dbReference>
<protein>
    <recommendedName>
        <fullName evidence="2">EthD domain-containing protein</fullName>
    </recommendedName>
</protein>
<evidence type="ECO:0000313" key="3">
    <source>
        <dbReference type="EMBL" id="KAF2253687.1"/>
    </source>
</evidence>
<feature type="domain" description="EthD" evidence="2">
    <location>
        <begin position="12"/>
        <end position="114"/>
    </location>
</feature>
<comment type="similarity">
    <text evidence="1">Belongs to the tpcK family.</text>
</comment>
<proteinExistence type="inferred from homology"/>
<dbReference type="InterPro" id="IPR011008">
    <property type="entry name" value="Dimeric_a/b-barrel"/>
</dbReference>
<dbReference type="Proteomes" id="UP000800094">
    <property type="component" value="Unassembled WGS sequence"/>
</dbReference>
<dbReference type="Gene3D" id="3.30.70.100">
    <property type="match status" value="1"/>
</dbReference>
<dbReference type="Pfam" id="PF07110">
    <property type="entry name" value="EthD"/>
    <property type="match status" value="1"/>
</dbReference>
<organism evidence="3 4">
    <name type="scientific">Trematosphaeria pertusa</name>
    <dbReference type="NCBI Taxonomy" id="390896"/>
    <lineage>
        <taxon>Eukaryota</taxon>
        <taxon>Fungi</taxon>
        <taxon>Dikarya</taxon>
        <taxon>Ascomycota</taxon>
        <taxon>Pezizomycotina</taxon>
        <taxon>Dothideomycetes</taxon>
        <taxon>Pleosporomycetidae</taxon>
        <taxon>Pleosporales</taxon>
        <taxon>Massarineae</taxon>
        <taxon>Trematosphaeriaceae</taxon>
        <taxon>Trematosphaeria</taxon>
    </lineage>
</organism>
<dbReference type="OrthoDB" id="2519291at2759"/>
<name>A0A6A6IU93_9PLEO</name>
<keyword evidence="4" id="KW-1185">Reference proteome</keyword>